<organism evidence="10 11">
    <name type="scientific">Electrophorus voltai</name>
    <dbReference type="NCBI Taxonomy" id="2609070"/>
    <lineage>
        <taxon>Eukaryota</taxon>
        <taxon>Metazoa</taxon>
        <taxon>Chordata</taxon>
        <taxon>Craniata</taxon>
        <taxon>Vertebrata</taxon>
        <taxon>Euteleostomi</taxon>
        <taxon>Actinopterygii</taxon>
        <taxon>Neopterygii</taxon>
        <taxon>Teleostei</taxon>
        <taxon>Ostariophysi</taxon>
        <taxon>Gymnotiformes</taxon>
        <taxon>Gymnotoidei</taxon>
        <taxon>Gymnotidae</taxon>
        <taxon>Electrophorus</taxon>
    </lineage>
</organism>
<dbReference type="InterPro" id="IPR027417">
    <property type="entry name" value="P-loop_NTPase"/>
</dbReference>
<dbReference type="InterPro" id="IPR006703">
    <property type="entry name" value="G_AIG1"/>
</dbReference>
<evidence type="ECO:0000259" key="8">
    <source>
        <dbReference type="PROSITE" id="PS51720"/>
    </source>
</evidence>
<feature type="domain" description="AIG1-type G" evidence="8">
    <location>
        <begin position="441"/>
        <end position="640"/>
    </location>
</feature>
<keyword evidence="11" id="KW-1185">Reference proteome</keyword>
<sequence>MVLFTFGDYLRDTLIEQHIESEGKNLQWLVEKCGNRYHVLNIKNRGDDTQVTELLEKIEEMVAANRGYYFKKERKRADREEKDRRAEEERAKERRMEVQKQREDITAVIEQEMTEDSGSSGCHLSDHPQPTKSLLMSVFIPEMGENHSEDRNSNTYRFLCPHAGQFQCKITNIVFEMEGKGEVLYRIVSWDTRLLDGLGHMQPAGPLYEIDCCEEEHQVELAVARFTGENLEELLADSIRDATNHLSELRIVFLAYIDGNSSARNTTLGREEFELKRTAQCMKRDGEVAEQHIESEDSALQWLVEKCGNRYHVLNNENSGDDTQVTELLEKLEEMVAANSGCCFEMEKRALEETAKERMLKLQNQREHIRAVMGEHTERVTPALSLRPIALPIMFYGAGLMSLEGPSQRCFVMLRYIWLRSRTVLLHVSVIPEAARATHHLSELRIVLLGYRYAGKSSAGNTILGREEFGLKRTAQCVMRQGEVTGRKITVVKAPGWGINKPVEHSSELLKQEISLSVSLCPPGPHVLLLVLHAGTTFKERERRVLDGHMKLFTERVWSHTIVLFIYGDRLGDITIAQHIKSKDSALQWVVEKCGNRYHVLSNENSGDDTQVTELLEKIEEMVAANSGCCFEMEKKILQELEERRRAEEERAKERMMIVHKQREDIRAVMGKTQHLSELRIILLGYRYSGKSSAGNTILDRKEFELERSAQCVKRKGKVAGKKITVVEAPGWWINKPVEESSELLKEEIVLSMSLCPPGPHVLLLVLRVDTIFKVLERKILVGHMKLLTERVWSHTIVLFTCGDRLGDKPIEQCIESEGKALQWLAEKCGNRYHVLNNKNSGDDTQVTELLEKIEEMVAANSGCCFEMDRKILQEVEERSRIEKERAKKRMMKVEKQAEDSVVMGDTQHLSELRIVLLGYRHAGKSSAGNTILGREEFELKQTAQCVKRKGAVAGRWITVVEAPGWWRNGPVEQHNELLKEEIVHSVSLCSPGPHVLLLVLRVCSAFKEHDRRVLERHMRLFTERVWSHTLVLFTYGDCLGDTPTEHHIESEDSALQWLVEKCGNRYHVLNNKNRGDGTQVTELLEKIEDMVADNRGCHFEMDRKAKNERGKRKRAEKKLAKEKVQKQREDIRALN</sequence>
<evidence type="ECO:0000256" key="4">
    <source>
        <dbReference type="ARBA" id="ARBA00022741"/>
    </source>
</evidence>
<dbReference type="AlphaFoldDB" id="A0AAD8YVZ4"/>
<dbReference type="GO" id="GO:0005829">
    <property type="term" value="C:cytosol"/>
    <property type="evidence" value="ECO:0007669"/>
    <property type="project" value="UniProtKB-SubCell"/>
</dbReference>
<evidence type="ECO:0000313" key="11">
    <source>
        <dbReference type="Proteomes" id="UP001239994"/>
    </source>
</evidence>
<feature type="coiled-coil region" evidence="6">
    <location>
        <begin position="630"/>
        <end position="658"/>
    </location>
</feature>
<evidence type="ECO:0000256" key="2">
    <source>
        <dbReference type="ARBA" id="ARBA00008535"/>
    </source>
</evidence>
<dbReference type="Proteomes" id="UP001239994">
    <property type="component" value="Unassembled WGS sequence"/>
</dbReference>
<feature type="region of interest" description="Disordered" evidence="7">
    <location>
        <begin position="73"/>
        <end position="102"/>
    </location>
</feature>
<dbReference type="PANTHER" id="PTHR10903:SF107">
    <property type="entry name" value="GTPASE IMAP FAMILY MEMBER 4-LIKE-RELATED"/>
    <property type="match status" value="1"/>
</dbReference>
<keyword evidence="4" id="KW-0547">Nucleotide-binding</keyword>
<dbReference type="PROSITE" id="PS51720">
    <property type="entry name" value="G_AIG1"/>
    <property type="match status" value="3"/>
</dbReference>
<comment type="similarity">
    <text evidence="2">Belongs to the TRAFAC class TrmE-Era-EngA-EngB-Septin-like GTPase superfamily. AIG1/Toc34/Toc159-like paraseptin GTPase family. IAN subfamily.</text>
</comment>
<reference evidence="10" key="1">
    <citation type="submission" date="2023-03" db="EMBL/GenBank/DDBJ databases">
        <title>Electrophorus voltai genome.</title>
        <authorList>
            <person name="Bian C."/>
        </authorList>
    </citation>
    <scope>NUCLEOTIDE SEQUENCE</scope>
    <source>
        <strain evidence="10">CB-2022</strain>
        <tissue evidence="10">Muscle</tissue>
    </source>
</reference>
<dbReference type="GO" id="GO:0005525">
    <property type="term" value="F:GTP binding"/>
    <property type="evidence" value="ECO:0007669"/>
    <property type="project" value="UniProtKB-KW"/>
</dbReference>
<evidence type="ECO:0008006" key="12">
    <source>
        <dbReference type="Google" id="ProtNLM"/>
    </source>
</evidence>
<evidence type="ECO:0000313" key="10">
    <source>
        <dbReference type="EMBL" id="KAK1788383.1"/>
    </source>
</evidence>
<dbReference type="Pfam" id="PF04548">
    <property type="entry name" value="AIG1"/>
    <property type="match status" value="5"/>
</dbReference>
<comment type="caution">
    <text evidence="10">The sequence shown here is derived from an EMBL/GenBank/DDBJ whole genome shotgun (WGS) entry which is preliminary data.</text>
</comment>
<feature type="domain" description="AIG1-type G" evidence="8">
    <location>
        <begin position="910"/>
        <end position="1109"/>
    </location>
</feature>
<accession>A0AAD8YVZ4</accession>
<dbReference type="InterPro" id="IPR025307">
    <property type="entry name" value="FIIND_dom"/>
</dbReference>
<dbReference type="SUPFAM" id="SSF52540">
    <property type="entry name" value="P-loop containing nucleoside triphosphate hydrolases"/>
    <property type="match status" value="3"/>
</dbReference>
<dbReference type="InterPro" id="IPR045058">
    <property type="entry name" value="GIMA/IAN/Toc"/>
</dbReference>
<dbReference type="FunFam" id="3.40.50.300:FF:001809">
    <property type="entry name" value="Si:ch1073-365p7.2"/>
    <property type="match status" value="3"/>
</dbReference>
<protein>
    <recommendedName>
        <fullName evidence="12">AIG1-type G domain-containing protein</fullName>
    </recommendedName>
</protein>
<evidence type="ECO:0000256" key="5">
    <source>
        <dbReference type="ARBA" id="ARBA00023134"/>
    </source>
</evidence>
<feature type="domain" description="AIG1-type G" evidence="8">
    <location>
        <begin position="676"/>
        <end position="875"/>
    </location>
</feature>
<feature type="domain" description="FIIND" evidence="9">
    <location>
        <begin position="135"/>
        <end position="216"/>
    </location>
</feature>
<dbReference type="PROSITE" id="PS51830">
    <property type="entry name" value="FIIND"/>
    <property type="match status" value="1"/>
</dbReference>
<dbReference type="Gene3D" id="3.40.50.300">
    <property type="entry name" value="P-loop containing nucleotide triphosphate hydrolases"/>
    <property type="match status" value="5"/>
</dbReference>
<feature type="compositionally biased region" description="Basic and acidic residues" evidence="7">
    <location>
        <begin position="1118"/>
        <end position="1136"/>
    </location>
</feature>
<dbReference type="PANTHER" id="PTHR10903">
    <property type="entry name" value="GTPASE, IMAP FAMILY MEMBER-RELATED"/>
    <property type="match status" value="1"/>
</dbReference>
<feature type="compositionally biased region" description="Basic and acidic residues" evidence="7">
    <location>
        <begin position="75"/>
        <end position="102"/>
    </location>
</feature>
<keyword evidence="5" id="KW-0342">GTP-binding</keyword>
<keyword evidence="6" id="KW-0175">Coiled coil</keyword>
<comment type="subcellular location">
    <subcellularLocation>
        <location evidence="1">Cytoplasm</location>
        <location evidence="1">Cytosol</location>
    </subcellularLocation>
</comment>
<proteinExistence type="inferred from homology"/>
<feature type="non-terminal residue" evidence="10">
    <location>
        <position position="1"/>
    </location>
</feature>
<dbReference type="EMBL" id="JAROKS010000023">
    <property type="protein sequence ID" value="KAK1788383.1"/>
    <property type="molecule type" value="Genomic_DNA"/>
</dbReference>
<dbReference type="Pfam" id="PF13553">
    <property type="entry name" value="FIIND"/>
    <property type="match status" value="1"/>
</dbReference>
<evidence type="ECO:0000259" key="9">
    <source>
        <dbReference type="PROSITE" id="PS51830"/>
    </source>
</evidence>
<evidence type="ECO:0000256" key="3">
    <source>
        <dbReference type="ARBA" id="ARBA00022490"/>
    </source>
</evidence>
<evidence type="ECO:0000256" key="6">
    <source>
        <dbReference type="SAM" id="Coils"/>
    </source>
</evidence>
<evidence type="ECO:0000256" key="1">
    <source>
        <dbReference type="ARBA" id="ARBA00004514"/>
    </source>
</evidence>
<feature type="region of interest" description="Disordered" evidence="7">
    <location>
        <begin position="1106"/>
        <end position="1136"/>
    </location>
</feature>
<keyword evidence="3" id="KW-0963">Cytoplasm</keyword>
<gene>
    <name evidence="10" type="ORF">P4O66_015989</name>
</gene>
<evidence type="ECO:0000256" key="7">
    <source>
        <dbReference type="SAM" id="MobiDB-lite"/>
    </source>
</evidence>
<name>A0AAD8YVZ4_9TELE</name>